<dbReference type="PANTHER" id="PTHR47151">
    <property type="entry name" value="LEU/ILE/VAL-BINDING ABC TRANSPORTER SUBUNIT"/>
    <property type="match status" value="1"/>
</dbReference>
<evidence type="ECO:0000256" key="3">
    <source>
        <dbReference type="ARBA" id="ARBA00022729"/>
    </source>
</evidence>
<dbReference type="AlphaFoldDB" id="A0A975BCE6"/>
<dbReference type="KEGG" id="dli:dnl_52680"/>
<gene>
    <name evidence="7" type="ORF">dnl_52680</name>
</gene>
<keyword evidence="4" id="KW-0029">Amino-acid transport</keyword>
<dbReference type="Pfam" id="PF13458">
    <property type="entry name" value="Peripla_BP_6"/>
    <property type="match status" value="1"/>
</dbReference>
<evidence type="ECO:0000256" key="4">
    <source>
        <dbReference type="ARBA" id="ARBA00022970"/>
    </source>
</evidence>
<dbReference type="PRINTS" id="PR00337">
    <property type="entry name" value="LEUILEVALBP"/>
</dbReference>
<dbReference type="PANTHER" id="PTHR47151:SF2">
    <property type="entry name" value="AMINO ACID BINDING PROTEIN"/>
    <property type="match status" value="1"/>
</dbReference>
<evidence type="ECO:0000256" key="5">
    <source>
        <dbReference type="SAM" id="SignalP"/>
    </source>
</evidence>
<reference evidence="7" key="1">
    <citation type="journal article" date="2021" name="Microb. Physiol.">
        <title>Proteogenomic Insights into the Physiology of Marine, Sulfate-Reducing, Filamentous Desulfonema limicola and Desulfonema magnum.</title>
        <authorList>
            <person name="Schnaars V."/>
            <person name="Wohlbrand L."/>
            <person name="Scheve S."/>
            <person name="Hinrichs C."/>
            <person name="Reinhardt R."/>
            <person name="Rabus R."/>
        </authorList>
    </citation>
    <scope>NUCLEOTIDE SEQUENCE</scope>
    <source>
        <strain evidence="7">5ac10</strain>
    </source>
</reference>
<accession>A0A975BCE6</accession>
<evidence type="ECO:0000256" key="1">
    <source>
        <dbReference type="ARBA" id="ARBA00010062"/>
    </source>
</evidence>
<keyword evidence="3 5" id="KW-0732">Signal</keyword>
<dbReference type="Proteomes" id="UP000663720">
    <property type="component" value="Chromosome"/>
</dbReference>
<dbReference type="SUPFAM" id="SSF53822">
    <property type="entry name" value="Periplasmic binding protein-like I"/>
    <property type="match status" value="1"/>
</dbReference>
<feature type="signal peptide" evidence="5">
    <location>
        <begin position="1"/>
        <end position="21"/>
    </location>
</feature>
<sequence>MKKCFMIALALCFMLSGLALAADTVKIGLMAPLTGKWANEGQEMKQVVDLLAEELNAAGGLLGKKVEVISEDDAGDPRQGALAAQRLSTQGISSVIGTYGSSTAEAAQNIYDENDMIQIVNASTAVRLSEKGLELFFRSCPRDDEQGIVAAKTLIAKGYKNIALLHDNTSYAKGLATEVNHELKTMGINPVFFDALTPGEQDYNSILTKLKGTNPDVVFFSGYYPEAGLMLRQKKEMGWNVPFVGGDATNNPDLIKSAGKDAAVGFLLVSPPMPTDLASPEAKAFLDAFKKKYNSLPGSIWSVLAGDGFKVLCEAIKQTGSTDSRKMADYMKTKMKDFPGLTGKLGFNEKGDRVGDVYRLYMVDADGNFVLQQ</sequence>
<proteinExistence type="inferred from homology"/>
<protein>
    <submittedName>
        <fullName evidence="7">Leucine-binding domain-containing protein</fullName>
    </submittedName>
</protein>
<dbReference type="CDD" id="cd06342">
    <property type="entry name" value="PBP1_ABC_LIVBP-like"/>
    <property type="match status" value="1"/>
</dbReference>
<dbReference type="EMBL" id="CP061799">
    <property type="protein sequence ID" value="QTA82882.1"/>
    <property type="molecule type" value="Genomic_DNA"/>
</dbReference>
<dbReference type="InterPro" id="IPR000709">
    <property type="entry name" value="Leu_Ile_Val-bd"/>
</dbReference>
<feature type="domain" description="Leucine-binding protein" evidence="6">
    <location>
        <begin position="24"/>
        <end position="367"/>
    </location>
</feature>
<dbReference type="RefSeq" id="WP_207688757.1">
    <property type="nucleotide sequence ID" value="NZ_CP061799.1"/>
</dbReference>
<keyword evidence="2" id="KW-0813">Transport</keyword>
<evidence type="ECO:0000313" key="8">
    <source>
        <dbReference type="Proteomes" id="UP000663720"/>
    </source>
</evidence>
<dbReference type="GO" id="GO:0006865">
    <property type="term" value="P:amino acid transport"/>
    <property type="evidence" value="ECO:0007669"/>
    <property type="project" value="UniProtKB-KW"/>
</dbReference>
<comment type="similarity">
    <text evidence="1">Belongs to the leucine-binding protein family.</text>
</comment>
<dbReference type="Gene3D" id="3.40.50.2300">
    <property type="match status" value="2"/>
</dbReference>
<feature type="chain" id="PRO_5037961583" evidence="5">
    <location>
        <begin position="22"/>
        <end position="373"/>
    </location>
</feature>
<dbReference type="InterPro" id="IPR028081">
    <property type="entry name" value="Leu-bd"/>
</dbReference>
<keyword evidence="8" id="KW-1185">Reference proteome</keyword>
<evidence type="ECO:0000313" key="7">
    <source>
        <dbReference type="EMBL" id="QTA82882.1"/>
    </source>
</evidence>
<organism evidence="7 8">
    <name type="scientific">Desulfonema limicola</name>
    <dbReference type="NCBI Taxonomy" id="45656"/>
    <lineage>
        <taxon>Bacteria</taxon>
        <taxon>Pseudomonadati</taxon>
        <taxon>Thermodesulfobacteriota</taxon>
        <taxon>Desulfobacteria</taxon>
        <taxon>Desulfobacterales</taxon>
        <taxon>Desulfococcaceae</taxon>
        <taxon>Desulfonema</taxon>
    </lineage>
</organism>
<name>A0A975BCE6_9BACT</name>
<evidence type="ECO:0000256" key="2">
    <source>
        <dbReference type="ARBA" id="ARBA00022448"/>
    </source>
</evidence>
<evidence type="ECO:0000259" key="6">
    <source>
        <dbReference type="Pfam" id="PF13458"/>
    </source>
</evidence>
<dbReference type="InterPro" id="IPR028082">
    <property type="entry name" value="Peripla_BP_I"/>
</dbReference>